<proteinExistence type="predicted"/>
<dbReference type="OrthoDB" id="5909000at2759"/>
<evidence type="ECO:0000313" key="1">
    <source>
        <dbReference type="EMBL" id="KAF7630967.1"/>
    </source>
</evidence>
<keyword evidence="2" id="KW-1185">Reference proteome</keyword>
<evidence type="ECO:0000313" key="2">
    <source>
        <dbReference type="Proteomes" id="UP000605970"/>
    </source>
</evidence>
<comment type="caution">
    <text evidence="1">The sequence shown here is derived from an EMBL/GenBank/DDBJ whole genome shotgun (WGS) entry which is preliminary data.</text>
</comment>
<reference evidence="1" key="1">
    <citation type="journal article" date="2020" name="Ecol. Evol.">
        <title>Genome structure and content of the rice root-knot nematode (Meloidogyne graminicola).</title>
        <authorList>
            <person name="Phan N.T."/>
            <person name="Danchin E.G.J."/>
            <person name="Klopp C."/>
            <person name="Perfus-Barbeoch L."/>
            <person name="Kozlowski D.K."/>
            <person name="Koutsovoulos G.D."/>
            <person name="Lopez-Roques C."/>
            <person name="Bouchez O."/>
            <person name="Zahm M."/>
            <person name="Besnard G."/>
            <person name="Bellafiore S."/>
        </authorList>
    </citation>
    <scope>NUCLEOTIDE SEQUENCE</scope>
    <source>
        <strain evidence="1">VN-18</strain>
    </source>
</reference>
<dbReference type="Proteomes" id="UP000605970">
    <property type="component" value="Unassembled WGS sequence"/>
</dbReference>
<name>A0A8S9ZEQ8_9BILA</name>
<dbReference type="EMBL" id="JABEBT010000123">
    <property type="protein sequence ID" value="KAF7630967.1"/>
    <property type="molecule type" value="Genomic_DNA"/>
</dbReference>
<accession>A0A8S9ZEQ8</accession>
<gene>
    <name evidence="1" type="ORF">Mgra_00008798</name>
</gene>
<protein>
    <submittedName>
        <fullName evidence="1">Uncharacterized protein</fullName>
    </submittedName>
</protein>
<sequence>MLIKNFVLNYDENAYNNILAPSGMEISIFRYIKNYNELEKMANNFMGAVANEQLFNYQNIKFKYKNYIFVLPKIIMTVNEAEKRGGIFIFPALFDDNYNKIYNMNYLSIVYLQYAINIEFTNEECFYIMKNILKNLKELNNDGTEQIKLKINNLIVKYLIEKGQKELLFVKDLNQKVHNKILNKMYEKCKYVANLYQGEGSSNGQRGEQVVEQQG</sequence>
<organism evidence="1 2">
    <name type="scientific">Meloidogyne graminicola</name>
    <dbReference type="NCBI Taxonomy" id="189291"/>
    <lineage>
        <taxon>Eukaryota</taxon>
        <taxon>Metazoa</taxon>
        <taxon>Ecdysozoa</taxon>
        <taxon>Nematoda</taxon>
        <taxon>Chromadorea</taxon>
        <taxon>Rhabditida</taxon>
        <taxon>Tylenchina</taxon>
        <taxon>Tylenchomorpha</taxon>
        <taxon>Tylenchoidea</taxon>
        <taxon>Meloidogynidae</taxon>
        <taxon>Meloidogyninae</taxon>
        <taxon>Meloidogyne</taxon>
    </lineage>
</organism>
<dbReference type="AlphaFoldDB" id="A0A8S9ZEQ8"/>
<feature type="non-terminal residue" evidence="1">
    <location>
        <position position="1"/>
    </location>
</feature>